<evidence type="ECO:0000256" key="9">
    <source>
        <dbReference type="ARBA" id="ARBA00050338"/>
    </source>
</evidence>
<comment type="function">
    <text evidence="12">Mediates the hydrolysis of oxidized nucleoside diphosphate derivatives. Hydrolyzes 8-oxo-7,8-dihydroguanine (8-oxo-Gua)-containing deoxyribo- and ribonucleoside diphosphates to the monophosphates. Hydrolyzes 8-oxo-dGDP and 8-oxo-GDP with the same efficiencies. Also hydrolyzes 8-OH-dADP and 2-OH-dADP. Exhibited no or minimal hydrolysis activity against 8-oxo-dGTP, 8-oxo-GTP, dGTP, GTP, dGDP and GDP. Probably removes oxidized guanine nucleotides from both the DNA and RNA precursor pools.</text>
</comment>
<evidence type="ECO:0000256" key="5">
    <source>
        <dbReference type="ARBA" id="ARBA00022801"/>
    </source>
</evidence>
<dbReference type="EMBL" id="VBQZ03000179">
    <property type="protein sequence ID" value="MXQ96994.1"/>
    <property type="molecule type" value="Genomic_DNA"/>
</dbReference>
<organism evidence="20 21">
    <name type="scientific">Bos mutus</name>
    <name type="common">wild yak</name>
    <dbReference type="NCBI Taxonomy" id="72004"/>
    <lineage>
        <taxon>Eukaryota</taxon>
        <taxon>Metazoa</taxon>
        <taxon>Chordata</taxon>
        <taxon>Craniata</taxon>
        <taxon>Vertebrata</taxon>
        <taxon>Euteleostomi</taxon>
        <taxon>Mammalia</taxon>
        <taxon>Eutheria</taxon>
        <taxon>Laurasiatheria</taxon>
        <taxon>Artiodactyla</taxon>
        <taxon>Ruminantia</taxon>
        <taxon>Pecora</taxon>
        <taxon>Bovidae</taxon>
        <taxon>Bovinae</taxon>
        <taxon>Bos</taxon>
    </lineage>
</organism>
<comment type="catalytic activity">
    <reaction evidence="9">
        <text>8-oxo-dADP + H2O = 8-oxo-dAMP + phosphate + H(+)</text>
        <dbReference type="Rhea" id="RHEA:35219"/>
        <dbReference type="ChEBI" id="CHEBI:15377"/>
        <dbReference type="ChEBI" id="CHEBI:15378"/>
        <dbReference type="ChEBI" id="CHEBI:43474"/>
        <dbReference type="ChEBI" id="CHEBI:71361"/>
        <dbReference type="ChEBI" id="CHEBI:71362"/>
    </reaction>
    <physiologicalReaction direction="left-to-right" evidence="9">
        <dbReference type="Rhea" id="RHEA:35220"/>
    </physiologicalReaction>
</comment>
<evidence type="ECO:0000256" key="6">
    <source>
        <dbReference type="ARBA" id="ARBA00022842"/>
    </source>
</evidence>
<evidence type="ECO:0000256" key="2">
    <source>
        <dbReference type="ARBA" id="ARBA00001946"/>
    </source>
</evidence>
<dbReference type="Pfam" id="PF00293">
    <property type="entry name" value="NUDIX"/>
    <property type="match status" value="1"/>
</dbReference>
<dbReference type="PANTHER" id="PTHR22769">
    <property type="entry name" value="MUTT/NUDIX HYDROLASE"/>
    <property type="match status" value="1"/>
</dbReference>
<dbReference type="PROSITE" id="PS00893">
    <property type="entry name" value="NUDIX_BOX"/>
    <property type="match status" value="1"/>
</dbReference>
<keyword evidence="6" id="KW-0460">Magnesium</keyword>
<dbReference type="PRINTS" id="PR00502">
    <property type="entry name" value="NUDIXFAMILY"/>
</dbReference>
<protein>
    <recommendedName>
        <fullName evidence="14">8-oxo-dGDP phosphatase NUDT18</fullName>
        <ecNumber evidence="13">3.6.1.58</ecNumber>
    </recommendedName>
    <alternativeName>
        <fullName evidence="17">2-hydroxy-dADP phosphatase</fullName>
    </alternativeName>
    <alternativeName>
        <fullName evidence="15">7,8-dihydro-8-oxoguanine phosphatase</fullName>
    </alternativeName>
    <alternativeName>
        <fullName evidence="16">Nucleoside diphosphate-linked moiety X motif 18</fullName>
    </alternativeName>
</protein>
<evidence type="ECO:0000256" key="4">
    <source>
        <dbReference type="ARBA" id="ARBA00022723"/>
    </source>
</evidence>
<reference evidence="20" key="1">
    <citation type="submission" date="2019-10" db="EMBL/GenBank/DDBJ databases">
        <title>The sequence and de novo assembly of the wild yak genome.</title>
        <authorList>
            <person name="Liu Y."/>
        </authorList>
    </citation>
    <scope>NUCLEOTIDE SEQUENCE [LARGE SCALE GENOMIC DNA]</scope>
    <source>
        <strain evidence="20">WY2019</strain>
    </source>
</reference>
<dbReference type="EC" id="3.6.1.58" evidence="13"/>
<dbReference type="AlphaFoldDB" id="A0A6B0SAF8"/>
<dbReference type="Proteomes" id="UP000322234">
    <property type="component" value="Unassembled WGS sequence"/>
</dbReference>
<evidence type="ECO:0000256" key="1">
    <source>
        <dbReference type="ARBA" id="ARBA00001936"/>
    </source>
</evidence>
<dbReference type="PROSITE" id="PS51462">
    <property type="entry name" value="NUDIX"/>
    <property type="match status" value="1"/>
</dbReference>
<comment type="cofactor">
    <cofactor evidence="2">
        <name>Mg(2+)</name>
        <dbReference type="ChEBI" id="CHEBI:18420"/>
    </cofactor>
</comment>
<dbReference type="GO" id="GO:0044716">
    <property type="term" value="F:8-oxo-GDP phosphatase activity"/>
    <property type="evidence" value="ECO:0007669"/>
    <property type="project" value="TreeGrafter"/>
</dbReference>
<dbReference type="InterPro" id="IPR042970">
    <property type="entry name" value="NUDT18_NUDIX"/>
</dbReference>
<comment type="catalytic activity">
    <reaction evidence="11">
        <text>2-oxo-dADP + H2O = 2-oxo-dAMP + phosphate + H(+)</text>
        <dbReference type="Rhea" id="RHEA:35223"/>
        <dbReference type="ChEBI" id="CHEBI:15377"/>
        <dbReference type="ChEBI" id="CHEBI:15378"/>
        <dbReference type="ChEBI" id="CHEBI:43474"/>
        <dbReference type="ChEBI" id="CHEBI:63212"/>
        <dbReference type="ChEBI" id="CHEBI:71363"/>
    </reaction>
    <physiologicalReaction direction="left-to-right" evidence="11">
        <dbReference type="Rhea" id="RHEA:35224"/>
    </physiologicalReaction>
</comment>
<evidence type="ECO:0000259" key="19">
    <source>
        <dbReference type="PROSITE" id="PS51462"/>
    </source>
</evidence>
<evidence type="ECO:0000256" key="15">
    <source>
        <dbReference type="ARBA" id="ARBA00076305"/>
    </source>
</evidence>
<evidence type="ECO:0000256" key="14">
    <source>
        <dbReference type="ARBA" id="ARBA00071481"/>
    </source>
</evidence>
<feature type="domain" description="Nudix hydrolase" evidence="19">
    <location>
        <begin position="65"/>
        <end position="195"/>
    </location>
</feature>
<name>A0A6B0SAF8_9CETA</name>
<accession>A0A6B0SAF8</accession>
<keyword evidence="4" id="KW-0479">Metal-binding</keyword>
<proteinExistence type="inferred from homology"/>
<evidence type="ECO:0000256" key="8">
    <source>
        <dbReference type="ARBA" id="ARBA00050269"/>
    </source>
</evidence>
<dbReference type="InterPro" id="IPR015797">
    <property type="entry name" value="NUDIX_hydrolase-like_dom_sf"/>
</dbReference>
<dbReference type="GO" id="GO:0046872">
    <property type="term" value="F:metal ion binding"/>
    <property type="evidence" value="ECO:0007669"/>
    <property type="project" value="UniProtKB-KW"/>
</dbReference>
<sequence length="351" mass="38928">MSPSLAAAPLRSLRADLRFPARRFSEDLMASEGLRGALTAVLGGRGLLVQNYDSGPAGEPPAPVRLRRNVCYVVLAVFLNEQDEVLLVQEAKKECRGSWYLPAGRMEPGETIVEALQREVKEEAGLQCEPLTLLSVEERGPSWIRFAFLTRPTGGILKTSKEADAESLQAGWYPRTSLPTPLRAQDILHLVDLAAQYRQRARHPLLLPQELPCSLVCQRLVATFTNVQTVWVLVGTVGTPHLPVTACGFAPMEQRGGIKMAVLRLLQECLSLHHLAVETQGLLGLQHLGKDLTDGICMNVLVTVAFRNPGLQNEPPKVRGENFFWWKVVEEDLQNQLLQRLRDSSVVPINR</sequence>
<evidence type="ECO:0000256" key="13">
    <source>
        <dbReference type="ARBA" id="ARBA00066482"/>
    </source>
</evidence>
<evidence type="ECO:0000256" key="10">
    <source>
        <dbReference type="ARBA" id="ARBA00051185"/>
    </source>
</evidence>
<evidence type="ECO:0000256" key="3">
    <source>
        <dbReference type="ARBA" id="ARBA00005582"/>
    </source>
</evidence>
<evidence type="ECO:0000256" key="12">
    <source>
        <dbReference type="ARBA" id="ARBA00056193"/>
    </source>
</evidence>
<evidence type="ECO:0000256" key="11">
    <source>
        <dbReference type="ARBA" id="ARBA00052843"/>
    </source>
</evidence>
<dbReference type="InterPro" id="IPR020084">
    <property type="entry name" value="NUDIX_hydrolase_CS"/>
</dbReference>
<dbReference type="InterPro" id="IPR020476">
    <property type="entry name" value="Nudix_hydrolase"/>
</dbReference>
<evidence type="ECO:0000256" key="16">
    <source>
        <dbReference type="ARBA" id="ARBA00080473"/>
    </source>
</evidence>
<comment type="similarity">
    <text evidence="3 18">Belongs to the Nudix hydrolase family.</text>
</comment>
<evidence type="ECO:0000256" key="18">
    <source>
        <dbReference type="RuleBase" id="RU003476"/>
    </source>
</evidence>
<dbReference type="SUPFAM" id="SSF55811">
    <property type="entry name" value="Nudix"/>
    <property type="match status" value="1"/>
</dbReference>
<dbReference type="GO" id="GO:0044715">
    <property type="term" value="F:8-oxo-dGDP phosphatase activity"/>
    <property type="evidence" value="ECO:0007669"/>
    <property type="project" value="TreeGrafter"/>
</dbReference>
<keyword evidence="21" id="KW-1185">Reference proteome</keyword>
<evidence type="ECO:0000256" key="17">
    <source>
        <dbReference type="ARBA" id="ARBA00083158"/>
    </source>
</evidence>
<comment type="cofactor">
    <cofactor evidence="1">
        <name>Mn(2+)</name>
        <dbReference type="ChEBI" id="CHEBI:29035"/>
    </cofactor>
</comment>
<evidence type="ECO:0000313" key="21">
    <source>
        <dbReference type="Proteomes" id="UP000322234"/>
    </source>
</evidence>
<dbReference type="InterPro" id="IPR000086">
    <property type="entry name" value="NUDIX_hydrolase_dom"/>
</dbReference>
<dbReference type="PANTHER" id="PTHR22769:SF56">
    <property type="entry name" value="8-OXO-DGDP PHOSPHATASE NUDT18"/>
    <property type="match status" value="1"/>
</dbReference>
<evidence type="ECO:0000256" key="7">
    <source>
        <dbReference type="ARBA" id="ARBA00023211"/>
    </source>
</evidence>
<evidence type="ECO:0000313" key="20">
    <source>
        <dbReference type="EMBL" id="MXQ96994.1"/>
    </source>
</evidence>
<dbReference type="Gene3D" id="3.90.79.10">
    <property type="entry name" value="Nucleoside Triphosphate Pyrophosphohydrolase"/>
    <property type="match status" value="1"/>
</dbReference>
<gene>
    <name evidence="20" type="ORF">E5288_WYG002838</name>
</gene>
<keyword evidence="7" id="KW-0464">Manganese</keyword>
<keyword evidence="5 18" id="KW-0378">Hydrolase</keyword>
<comment type="caution">
    <text evidence="20">The sequence shown here is derived from an EMBL/GenBank/DDBJ whole genome shotgun (WGS) entry which is preliminary data.</text>
</comment>
<comment type="catalytic activity">
    <reaction evidence="8">
        <text>8-oxo-dGDP + H2O = 8-oxo-dGMP + phosphate + H(+)</text>
        <dbReference type="Rhea" id="RHEA:32063"/>
        <dbReference type="ChEBI" id="CHEBI:15377"/>
        <dbReference type="ChEBI" id="CHEBI:15378"/>
        <dbReference type="ChEBI" id="CHEBI:43474"/>
        <dbReference type="ChEBI" id="CHEBI:63224"/>
        <dbReference type="ChEBI" id="CHEBI:63715"/>
        <dbReference type="EC" id="3.6.1.58"/>
    </reaction>
    <physiologicalReaction direction="left-to-right" evidence="8">
        <dbReference type="Rhea" id="RHEA:32064"/>
    </physiologicalReaction>
</comment>
<dbReference type="FunFam" id="3.90.79.10:FF:000080">
    <property type="entry name" value="8-oxo-dGDP phosphatase NUDT18"/>
    <property type="match status" value="1"/>
</dbReference>
<comment type="catalytic activity">
    <reaction evidence="10">
        <text>8-oxo-GDP + H2O = 8-oxo-GMP + phosphate + H(+)</text>
        <dbReference type="Rhea" id="RHEA:62356"/>
        <dbReference type="ChEBI" id="CHEBI:15377"/>
        <dbReference type="ChEBI" id="CHEBI:15378"/>
        <dbReference type="ChEBI" id="CHEBI:43474"/>
        <dbReference type="ChEBI" id="CHEBI:143554"/>
        <dbReference type="ChEBI" id="CHEBI:145694"/>
        <dbReference type="EC" id="3.6.1.58"/>
    </reaction>
    <physiologicalReaction direction="left-to-right" evidence="10">
        <dbReference type="Rhea" id="RHEA:62357"/>
    </physiologicalReaction>
</comment>
<dbReference type="CDD" id="cd04671">
    <property type="entry name" value="NUDIX_8DGDPP_Nudt18"/>
    <property type="match status" value="1"/>
</dbReference>